<evidence type="ECO:0000313" key="2">
    <source>
        <dbReference type="EMBL" id="KAK2143682.1"/>
    </source>
</evidence>
<feature type="signal peptide" evidence="1">
    <location>
        <begin position="1"/>
        <end position="28"/>
    </location>
</feature>
<organism evidence="2 3">
    <name type="scientific">Paralvinella palmiformis</name>
    <dbReference type="NCBI Taxonomy" id="53620"/>
    <lineage>
        <taxon>Eukaryota</taxon>
        <taxon>Metazoa</taxon>
        <taxon>Spiralia</taxon>
        <taxon>Lophotrochozoa</taxon>
        <taxon>Annelida</taxon>
        <taxon>Polychaeta</taxon>
        <taxon>Sedentaria</taxon>
        <taxon>Canalipalpata</taxon>
        <taxon>Terebellida</taxon>
        <taxon>Terebelliformia</taxon>
        <taxon>Alvinellidae</taxon>
        <taxon>Paralvinella</taxon>
    </lineage>
</organism>
<reference evidence="2" key="1">
    <citation type="journal article" date="2023" name="Mol. Biol. Evol.">
        <title>Third-Generation Sequencing Reveals the Adaptive Role of the Epigenome in Three Deep-Sea Polychaetes.</title>
        <authorList>
            <person name="Perez M."/>
            <person name="Aroh O."/>
            <person name="Sun Y."/>
            <person name="Lan Y."/>
            <person name="Juniper S.K."/>
            <person name="Young C.R."/>
            <person name="Angers B."/>
            <person name="Qian P.Y."/>
        </authorList>
    </citation>
    <scope>NUCLEOTIDE SEQUENCE</scope>
    <source>
        <strain evidence="2">P08H-3</strain>
    </source>
</reference>
<gene>
    <name evidence="2" type="ORF">LSH36_820g00034</name>
</gene>
<feature type="chain" id="PRO_5042024544" evidence="1">
    <location>
        <begin position="29"/>
        <end position="78"/>
    </location>
</feature>
<keyword evidence="1" id="KW-0732">Signal</keyword>
<protein>
    <submittedName>
        <fullName evidence="2">Uncharacterized protein</fullName>
    </submittedName>
</protein>
<evidence type="ECO:0000256" key="1">
    <source>
        <dbReference type="SAM" id="SignalP"/>
    </source>
</evidence>
<dbReference type="Proteomes" id="UP001208570">
    <property type="component" value="Unassembled WGS sequence"/>
</dbReference>
<keyword evidence="3" id="KW-1185">Reference proteome</keyword>
<dbReference type="AlphaFoldDB" id="A0AAD9IZA9"/>
<sequence length="78" mass="8655">MKATGKLLTFALPLFIVALLGGPQQTHARYAEQALKSDQTEFGNQLEGQDPAMEIRERQVSSEGGNVVVIPKRKLFRE</sequence>
<accession>A0AAD9IZA9</accession>
<name>A0AAD9IZA9_9ANNE</name>
<evidence type="ECO:0000313" key="3">
    <source>
        <dbReference type="Proteomes" id="UP001208570"/>
    </source>
</evidence>
<proteinExistence type="predicted"/>
<comment type="caution">
    <text evidence="2">The sequence shown here is derived from an EMBL/GenBank/DDBJ whole genome shotgun (WGS) entry which is preliminary data.</text>
</comment>
<dbReference type="EMBL" id="JAODUP010000820">
    <property type="protein sequence ID" value="KAK2143682.1"/>
    <property type="molecule type" value="Genomic_DNA"/>
</dbReference>